<dbReference type="InterPro" id="IPR036779">
    <property type="entry name" value="LysM_dom_sf"/>
</dbReference>
<dbReference type="PANTHER" id="PTHR21666">
    <property type="entry name" value="PEPTIDASE-RELATED"/>
    <property type="match status" value="1"/>
</dbReference>
<evidence type="ECO:0000313" key="5">
    <source>
        <dbReference type="Proteomes" id="UP000078454"/>
    </source>
</evidence>
<dbReference type="PANTHER" id="PTHR21666:SF289">
    <property type="entry name" value="L-ALA--D-GLU ENDOPEPTIDASE"/>
    <property type="match status" value="1"/>
</dbReference>
<dbReference type="EMBL" id="LYPB01000074">
    <property type="protein sequence ID" value="OAS16778.1"/>
    <property type="molecule type" value="Genomic_DNA"/>
</dbReference>
<dbReference type="Gene3D" id="2.20.230.10">
    <property type="entry name" value="Resuscitation-promoting factor rpfb"/>
    <property type="match status" value="1"/>
</dbReference>
<evidence type="ECO:0000256" key="1">
    <source>
        <dbReference type="ARBA" id="ARBA00022729"/>
    </source>
</evidence>
<dbReference type="CDD" id="cd00118">
    <property type="entry name" value="LysM"/>
    <property type="match status" value="1"/>
</dbReference>
<dbReference type="PROSITE" id="PS51782">
    <property type="entry name" value="LYSM"/>
    <property type="match status" value="1"/>
</dbReference>
<sequence length="519" mass="56929">MTGFRGMRFVMDLVKRFTPKRESLTGNESLSDKQLEEVQPVDATTSTTLSVIKRHKWSLGLGVGVIALTGAITFTGHQYVEAGMDEVYHVMLNNQEVGIVSDIKIIDEYKKNKPLDIQKDFPDVHVVLKTDGITYTSERAYNMKTDDSAVISSLNQLLIPQPMGVALKVDGKTVAIVKDQATADQILNQVSEPFTPKGKNSEKVAALSTGLGEDISTAPSELEKVEFVQKIDKEEVPIDPTELAKPEDVVKTLQTGNVAPAKYTVVEGDCVSCIAKKLGITKQFIYDNNPGIQDDKLKIGNQLDVTVLKPTLSVKTTEKIVKNQEIQYDTEYVKDDSMRLGVVQPISPGKNGLKKVTIQVTKVDGLMTEEQVVNEEIIDQPVTAKVKKGTKVIKGEGTGKFAWPVISPSISSTFGYRWGKLHKGIDITGNRNIMAADNGKVIETGYKSDYGNYIIINHLNGYETLYGHLSQITTKSGTIVEKGEKIGIMGSTGDSTGVHLHFEVHSSGNLENPLKYLNR</sequence>
<dbReference type="InterPro" id="IPR011055">
    <property type="entry name" value="Dup_hybrid_motif"/>
</dbReference>
<gene>
    <name evidence="4" type="ORF">A8708_07885</name>
</gene>
<dbReference type="SMART" id="SM00257">
    <property type="entry name" value="LysM"/>
    <property type="match status" value="1"/>
</dbReference>
<evidence type="ECO:0000313" key="4">
    <source>
        <dbReference type="EMBL" id="OAS16778.1"/>
    </source>
</evidence>
<keyword evidence="5" id="KW-1185">Reference proteome</keyword>
<dbReference type="RefSeq" id="WP_068666977.1">
    <property type="nucleotide sequence ID" value="NZ_LYPB01000074.1"/>
</dbReference>
<dbReference type="GO" id="GO:0004222">
    <property type="term" value="F:metalloendopeptidase activity"/>
    <property type="evidence" value="ECO:0007669"/>
    <property type="project" value="TreeGrafter"/>
</dbReference>
<dbReference type="Gene3D" id="2.70.70.10">
    <property type="entry name" value="Glucose Permease (Domain IIA)"/>
    <property type="match status" value="1"/>
</dbReference>
<name>A0A198A725_9BACL</name>
<dbReference type="InterPro" id="IPR016047">
    <property type="entry name" value="M23ase_b-sheet_dom"/>
</dbReference>
<feature type="domain" description="G5" evidence="2">
    <location>
        <begin position="312"/>
        <end position="392"/>
    </location>
</feature>
<dbReference type="AlphaFoldDB" id="A0A198A725"/>
<comment type="caution">
    <text evidence="4">The sequence shown here is derived from an EMBL/GenBank/DDBJ whole genome shotgun (WGS) entry which is preliminary data.</text>
</comment>
<dbReference type="SMART" id="SM01208">
    <property type="entry name" value="G5"/>
    <property type="match status" value="1"/>
</dbReference>
<accession>A0A198A725</accession>
<protein>
    <submittedName>
        <fullName evidence="4">Peptidase</fullName>
    </submittedName>
</protein>
<evidence type="ECO:0000259" key="2">
    <source>
        <dbReference type="PROSITE" id="PS51109"/>
    </source>
</evidence>
<proteinExistence type="predicted"/>
<feature type="domain" description="LysM" evidence="3">
    <location>
        <begin position="261"/>
        <end position="305"/>
    </location>
</feature>
<reference evidence="4 5" key="1">
    <citation type="submission" date="2016-05" db="EMBL/GenBank/DDBJ databases">
        <title>Paenibacillus sp. 1ZS3-15 nov., isolated from the rhizosphere soil.</title>
        <authorList>
            <person name="Zhang X.X."/>
            <person name="Zhang J."/>
        </authorList>
    </citation>
    <scope>NUCLEOTIDE SEQUENCE [LARGE SCALE GENOMIC DNA]</scope>
    <source>
        <strain evidence="4 5">1ZS3-15</strain>
    </source>
</reference>
<evidence type="ECO:0000259" key="3">
    <source>
        <dbReference type="PROSITE" id="PS51782"/>
    </source>
</evidence>
<dbReference type="CDD" id="cd12797">
    <property type="entry name" value="M23_peptidase"/>
    <property type="match status" value="1"/>
</dbReference>
<dbReference type="Pfam" id="PF01476">
    <property type="entry name" value="LysM"/>
    <property type="match status" value="1"/>
</dbReference>
<dbReference type="Pfam" id="PF01551">
    <property type="entry name" value="Peptidase_M23"/>
    <property type="match status" value="1"/>
</dbReference>
<dbReference type="STRING" id="1850517.A8708_07885"/>
<dbReference type="SUPFAM" id="SSF54106">
    <property type="entry name" value="LysM domain"/>
    <property type="match status" value="1"/>
</dbReference>
<dbReference type="InterPro" id="IPR018392">
    <property type="entry name" value="LysM"/>
</dbReference>
<dbReference type="PROSITE" id="PS51109">
    <property type="entry name" value="G5"/>
    <property type="match status" value="1"/>
</dbReference>
<dbReference type="SUPFAM" id="SSF51261">
    <property type="entry name" value="Duplicated hybrid motif"/>
    <property type="match status" value="1"/>
</dbReference>
<dbReference type="OrthoDB" id="9805799at2"/>
<dbReference type="InterPro" id="IPR011098">
    <property type="entry name" value="G5_dom"/>
</dbReference>
<dbReference type="Pfam" id="PF07501">
    <property type="entry name" value="G5"/>
    <property type="match status" value="1"/>
</dbReference>
<organism evidence="4 5">
    <name type="scientific">Paenibacillus oryzisoli</name>
    <dbReference type="NCBI Taxonomy" id="1850517"/>
    <lineage>
        <taxon>Bacteria</taxon>
        <taxon>Bacillati</taxon>
        <taxon>Bacillota</taxon>
        <taxon>Bacilli</taxon>
        <taxon>Bacillales</taxon>
        <taxon>Paenibacillaceae</taxon>
        <taxon>Paenibacillus</taxon>
    </lineage>
</organism>
<keyword evidence="1" id="KW-0732">Signal</keyword>
<dbReference type="Gene3D" id="3.10.350.10">
    <property type="entry name" value="LysM domain"/>
    <property type="match status" value="1"/>
</dbReference>
<dbReference type="InterPro" id="IPR050570">
    <property type="entry name" value="Cell_wall_metabolism_enzyme"/>
</dbReference>
<dbReference type="Proteomes" id="UP000078454">
    <property type="component" value="Unassembled WGS sequence"/>
</dbReference>